<dbReference type="KEGG" id="rlc:K227x_13130"/>
<accession>A0A517N709</accession>
<dbReference type="EMBL" id="CP036525">
    <property type="protein sequence ID" value="QDT02934.1"/>
    <property type="molecule type" value="Genomic_DNA"/>
</dbReference>
<organism evidence="1 2">
    <name type="scientific">Rubripirellula lacrimiformis</name>
    <dbReference type="NCBI Taxonomy" id="1930273"/>
    <lineage>
        <taxon>Bacteria</taxon>
        <taxon>Pseudomonadati</taxon>
        <taxon>Planctomycetota</taxon>
        <taxon>Planctomycetia</taxon>
        <taxon>Pirellulales</taxon>
        <taxon>Pirellulaceae</taxon>
        <taxon>Rubripirellula</taxon>
    </lineage>
</organism>
<dbReference type="Proteomes" id="UP000318538">
    <property type="component" value="Chromosome"/>
</dbReference>
<gene>
    <name evidence="1" type="ORF">K227x_13130</name>
</gene>
<evidence type="ECO:0000313" key="1">
    <source>
        <dbReference type="EMBL" id="QDT02934.1"/>
    </source>
</evidence>
<dbReference type="AlphaFoldDB" id="A0A517N709"/>
<evidence type="ECO:0000313" key="2">
    <source>
        <dbReference type="Proteomes" id="UP000318538"/>
    </source>
</evidence>
<name>A0A517N709_9BACT</name>
<proteinExistence type="predicted"/>
<reference evidence="1 2" key="1">
    <citation type="submission" date="2019-02" db="EMBL/GenBank/DDBJ databases">
        <title>Deep-cultivation of Planctomycetes and their phenomic and genomic characterization uncovers novel biology.</title>
        <authorList>
            <person name="Wiegand S."/>
            <person name="Jogler M."/>
            <person name="Boedeker C."/>
            <person name="Pinto D."/>
            <person name="Vollmers J."/>
            <person name="Rivas-Marin E."/>
            <person name="Kohn T."/>
            <person name="Peeters S.H."/>
            <person name="Heuer A."/>
            <person name="Rast P."/>
            <person name="Oberbeckmann S."/>
            <person name="Bunk B."/>
            <person name="Jeske O."/>
            <person name="Meyerdierks A."/>
            <person name="Storesund J.E."/>
            <person name="Kallscheuer N."/>
            <person name="Luecker S."/>
            <person name="Lage O.M."/>
            <person name="Pohl T."/>
            <person name="Merkel B.J."/>
            <person name="Hornburger P."/>
            <person name="Mueller R.-W."/>
            <person name="Bruemmer F."/>
            <person name="Labrenz M."/>
            <person name="Spormann A.M."/>
            <person name="Op den Camp H."/>
            <person name="Overmann J."/>
            <person name="Amann R."/>
            <person name="Jetten M.S.M."/>
            <person name="Mascher T."/>
            <person name="Medema M.H."/>
            <person name="Devos D.P."/>
            <person name="Kaster A.-K."/>
            <person name="Ovreas L."/>
            <person name="Rohde M."/>
            <person name="Galperin M.Y."/>
            <person name="Jogler C."/>
        </authorList>
    </citation>
    <scope>NUCLEOTIDE SEQUENCE [LARGE SCALE GENOMIC DNA]</scope>
    <source>
        <strain evidence="1 2">K22_7</strain>
    </source>
</reference>
<keyword evidence="2" id="KW-1185">Reference proteome</keyword>
<protein>
    <submittedName>
        <fullName evidence="1">Uncharacterized protein</fullName>
    </submittedName>
</protein>
<sequence length="31" mass="3532">MDGANLETRVGVYDDGFPLFEESPWRICGEK</sequence>